<dbReference type="PANTHER" id="PTHR22975:SF9">
    <property type="entry name" value="ECHINUS SPLICE FORM 3"/>
    <property type="match status" value="1"/>
</dbReference>
<reference evidence="5 6" key="1">
    <citation type="journal article" date="2023" name="G3 (Bethesda)">
        <title>A chromosome-length genome assembly and annotation of blackberry (Rubus argutus, cv. 'Hillquist').</title>
        <authorList>
            <person name="Bruna T."/>
            <person name="Aryal R."/>
            <person name="Dudchenko O."/>
            <person name="Sargent D.J."/>
            <person name="Mead D."/>
            <person name="Buti M."/>
            <person name="Cavallini A."/>
            <person name="Hytonen T."/>
            <person name="Andres J."/>
            <person name="Pham M."/>
            <person name="Weisz D."/>
            <person name="Mascagni F."/>
            <person name="Usai G."/>
            <person name="Natali L."/>
            <person name="Bassil N."/>
            <person name="Fernandez G.E."/>
            <person name="Lomsadze A."/>
            <person name="Armour M."/>
            <person name="Olukolu B."/>
            <person name="Poorten T."/>
            <person name="Britton C."/>
            <person name="Davik J."/>
            <person name="Ashrafi H."/>
            <person name="Aiden E.L."/>
            <person name="Borodovsky M."/>
            <person name="Worthington M."/>
        </authorList>
    </citation>
    <scope>NUCLEOTIDE SEQUENCE [LARGE SCALE GENOMIC DNA]</scope>
    <source>
        <strain evidence="5">PI 553951</strain>
    </source>
</reference>
<proteinExistence type="predicted"/>
<evidence type="ECO:0000256" key="1">
    <source>
        <dbReference type="ARBA" id="ARBA00022786"/>
    </source>
</evidence>
<accession>A0AAW1WRI1</accession>
<comment type="caution">
    <text evidence="5">The sequence shown here is derived from an EMBL/GenBank/DDBJ whole genome shotgun (WGS) entry which is preliminary data.</text>
</comment>
<gene>
    <name evidence="5" type="ORF">M0R45_023167</name>
</gene>
<keyword evidence="2" id="KW-0378">Hydrolase</keyword>
<sequence length="140" mass="14841">MGHKKRNAAPRSKQSPAAVSPIVDGGDAVVLAQPDAAAPLTLAEAESNSPNLLVLNKIESSPSIESGAVDSESYSAAKLECERALTALRRGNHTKALRLMKESCQRHENSAHSALIHRVQGTVCVKVASIIDDPNAKQRI</sequence>
<evidence type="ECO:0000256" key="3">
    <source>
        <dbReference type="SAM" id="MobiDB-lite"/>
    </source>
</evidence>
<evidence type="ECO:0000259" key="4">
    <source>
        <dbReference type="Pfam" id="PF04781"/>
    </source>
</evidence>
<feature type="region of interest" description="Disordered" evidence="3">
    <location>
        <begin position="1"/>
        <end position="21"/>
    </location>
</feature>
<evidence type="ECO:0000313" key="5">
    <source>
        <dbReference type="EMBL" id="KAK9925905.1"/>
    </source>
</evidence>
<dbReference type="Pfam" id="PF04781">
    <property type="entry name" value="DUF627"/>
    <property type="match status" value="1"/>
</dbReference>
<dbReference type="GO" id="GO:0016787">
    <property type="term" value="F:hydrolase activity"/>
    <property type="evidence" value="ECO:0007669"/>
    <property type="project" value="UniProtKB-KW"/>
</dbReference>
<protein>
    <recommendedName>
        <fullName evidence="4">DUF627 domain-containing protein</fullName>
    </recommendedName>
</protein>
<evidence type="ECO:0000256" key="2">
    <source>
        <dbReference type="ARBA" id="ARBA00022801"/>
    </source>
</evidence>
<keyword evidence="1" id="KW-0833">Ubl conjugation pathway</keyword>
<dbReference type="PANTHER" id="PTHR22975">
    <property type="entry name" value="UBIQUITIN SPECIFIC PROTEINASE"/>
    <property type="match status" value="1"/>
</dbReference>
<name>A0AAW1WRI1_RUBAR</name>
<feature type="domain" description="DUF627" evidence="4">
    <location>
        <begin position="84"/>
        <end position="139"/>
    </location>
</feature>
<keyword evidence="6" id="KW-1185">Reference proteome</keyword>
<dbReference type="InterPro" id="IPR006866">
    <property type="entry name" value="DUF627_N"/>
</dbReference>
<evidence type="ECO:0000313" key="6">
    <source>
        <dbReference type="Proteomes" id="UP001457282"/>
    </source>
</evidence>
<dbReference type="AlphaFoldDB" id="A0AAW1WRI1"/>
<organism evidence="5 6">
    <name type="scientific">Rubus argutus</name>
    <name type="common">Southern blackberry</name>
    <dbReference type="NCBI Taxonomy" id="59490"/>
    <lineage>
        <taxon>Eukaryota</taxon>
        <taxon>Viridiplantae</taxon>
        <taxon>Streptophyta</taxon>
        <taxon>Embryophyta</taxon>
        <taxon>Tracheophyta</taxon>
        <taxon>Spermatophyta</taxon>
        <taxon>Magnoliopsida</taxon>
        <taxon>eudicotyledons</taxon>
        <taxon>Gunneridae</taxon>
        <taxon>Pentapetalae</taxon>
        <taxon>rosids</taxon>
        <taxon>fabids</taxon>
        <taxon>Rosales</taxon>
        <taxon>Rosaceae</taxon>
        <taxon>Rosoideae</taxon>
        <taxon>Rosoideae incertae sedis</taxon>
        <taxon>Rubus</taxon>
    </lineage>
</organism>
<dbReference type="InterPro" id="IPR052398">
    <property type="entry name" value="Ubiquitin_hydrolase_53/54"/>
</dbReference>
<dbReference type="EMBL" id="JBEDUW010000005">
    <property type="protein sequence ID" value="KAK9925905.1"/>
    <property type="molecule type" value="Genomic_DNA"/>
</dbReference>
<dbReference type="Proteomes" id="UP001457282">
    <property type="component" value="Unassembled WGS sequence"/>
</dbReference>